<dbReference type="InterPro" id="IPR011576">
    <property type="entry name" value="Pyridox_Oxase_N"/>
</dbReference>
<feature type="domain" description="Pyridoxamine 5'-phosphate oxidase N-terminal" evidence="1">
    <location>
        <begin position="10"/>
        <end position="117"/>
    </location>
</feature>
<reference evidence="3" key="1">
    <citation type="submission" date="2017-04" db="EMBL/GenBank/DDBJ databases">
        <authorList>
            <person name="Varghese N."/>
            <person name="Submissions S."/>
        </authorList>
    </citation>
    <scope>NUCLEOTIDE SEQUENCE [LARGE SCALE GENOMIC DNA]</scope>
    <source>
        <strain evidence="3">USBA 82</strain>
    </source>
</reference>
<evidence type="ECO:0000313" key="2">
    <source>
        <dbReference type="EMBL" id="SMG32119.1"/>
    </source>
</evidence>
<dbReference type="InterPro" id="IPR012349">
    <property type="entry name" value="Split_barrel_FMN-bd"/>
</dbReference>
<dbReference type="EMBL" id="FXBB01000017">
    <property type="protein sequence ID" value="SMG32119.1"/>
    <property type="molecule type" value="Genomic_DNA"/>
</dbReference>
<dbReference type="PANTHER" id="PTHR40660:SF1">
    <property type="entry name" value="5'-PHOSPHATE OXIDASE PUTATIVE DOMAIN-CONTAINING PROTEIN-RELATED"/>
    <property type="match status" value="1"/>
</dbReference>
<dbReference type="STRING" id="561720.SAMN06275492_1171"/>
<protein>
    <recommendedName>
        <fullName evidence="1">Pyridoxamine 5'-phosphate oxidase N-terminal domain-containing protein</fullName>
    </recommendedName>
</protein>
<dbReference type="RefSeq" id="WP_085544721.1">
    <property type="nucleotide sequence ID" value="NZ_FXBB01000017.1"/>
</dbReference>
<proteinExistence type="predicted"/>
<dbReference type="Pfam" id="PF01243">
    <property type="entry name" value="PNPOx_N"/>
    <property type="match status" value="1"/>
</dbReference>
<dbReference type="Proteomes" id="UP000193355">
    <property type="component" value="Unassembled WGS sequence"/>
</dbReference>
<dbReference type="AlphaFoldDB" id="A0A1X7JUQ8"/>
<sequence length="125" mass="13666">MSKLPENVMKAWDERDGAVVLSTVDDQGVPNSIYATCVGKFDDETLVVADNYFDKTRKNLLSGSRGSLLFITGDGEAFQVKGTLEYHSEGPVFNDMKSWNPVKHPGHGAAALKVEEVYSGSKKLL</sequence>
<dbReference type="OrthoDB" id="1494384at2"/>
<dbReference type="SUPFAM" id="SSF50475">
    <property type="entry name" value="FMN-binding split barrel"/>
    <property type="match status" value="1"/>
</dbReference>
<name>A0A1X7JUQ8_9BACT</name>
<dbReference type="Gene3D" id="2.30.110.10">
    <property type="entry name" value="Electron Transport, Fmn-binding Protein, Chain A"/>
    <property type="match status" value="1"/>
</dbReference>
<evidence type="ECO:0000259" key="1">
    <source>
        <dbReference type="Pfam" id="PF01243"/>
    </source>
</evidence>
<evidence type="ECO:0000313" key="3">
    <source>
        <dbReference type="Proteomes" id="UP000193355"/>
    </source>
</evidence>
<accession>A0A1X7JUQ8</accession>
<keyword evidence="3" id="KW-1185">Reference proteome</keyword>
<dbReference type="PANTHER" id="PTHR40660">
    <property type="entry name" value="5'-PHOSPHATE OXIDASE PUTATIVE DOMAIN-CONTAINING PROTEIN-RELATED"/>
    <property type="match status" value="1"/>
</dbReference>
<organism evidence="2 3">
    <name type="scientific">Dethiosulfovibrio salsuginis</name>
    <dbReference type="NCBI Taxonomy" id="561720"/>
    <lineage>
        <taxon>Bacteria</taxon>
        <taxon>Thermotogati</taxon>
        <taxon>Synergistota</taxon>
        <taxon>Synergistia</taxon>
        <taxon>Synergistales</taxon>
        <taxon>Dethiosulfovibrionaceae</taxon>
        <taxon>Dethiosulfovibrio</taxon>
    </lineage>
</organism>
<gene>
    <name evidence="2" type="ORF">SAMN06275492_1171</name>
</gene>